<dbReference type="GO" id="GO:0003779">
    <property type="term" value="F:actin binding"/>
    <property type="evidence" value="ECO:0007669"/>
    <property type="project" value="InterPro"/>
</dbReference>
<feature type="non-terminal residue" evidence="1">
    <location>
        <position position="189"/>
    </location>
</feature>
<proteinExistence type="predicted"/>
<reference evidence="1 2" key="1">
    <citation type="submission" date="2024-04" db="EMBL/GenBank/DDBJ databases">
        <authorList>
            <consortium name="Genoscope - CEA"/>
            <person name="William W."/>
        </authorList>
    </citation>
    <scope>NUCLEOTIDE SEQUENCE [LARGE SCALE GENOMIC DNA]</scope>
</reference>
<evidence type="ECO:0000313" key="1">
    <source>
        <dbReference type="EMBL" id="CAL1539687.1"/>
    </source>
</evidence>
<comment type="caution">
    <text evidence="1">The sequence shown here is derived from an EMBL/GenBank/DDBJ whole genome shotgun (WGS) entry which is preliminary data.</text>
</comment>
<accession>A0AAV2HZF2</accession>
<dbReference type="AlphaFoldDB" id="A0AAV2HZF2"/>
<evidence type="ECO:0000313" key="2">
    <source>
        <dbReference type="Proteomes" id="UP001497497"/>
    </source>
</evidence>
<protein>
    <submittedName>
        <fullName evidence="1">Uncharacterized protein</fullName>
    </submittedName>
</protein>
<sequence>MMNDNARSIVLVFDESLTRIQTVSELLLISCTPRPVFTRPDDLSLSGDTFIKYRDRVIGQLNKMMILSRDIATQVHGKQIHWKQFCQRVQELTTVVIYLSELSAHIAYLIAINIPGSEPAIPGPVANVHQLTQADLDVKFSCTRMKRSKMNDLHPHVLVDLCSSLTKSLTVMTDICRNAAEKISDPNDQ</sequence>
<name>A0AAV2HZF2_LYMST</name>
<dbReference type="InterPro" id="IPR042799">
    <property type="entry name" value="TLNRD1"/>
</dbReference>
<keyword evidence="2" id="KW-1185">Reference proteome</keyword>
<dbReference type="PANTHER" id="PTHR47133">
    <property type="entry name" value="TALIN ROD DOMAIN-CONTAINING PROTEIN 1"/>
    <property type="match status" value="1"/>
</dbReference>
<dbReference type="Proteomes" id="UP001497497">
    <property type="component" value="Unassembled WGS sequence"/>
</dbReference>
<dbReference type="PANTHER" id="PTHR47133:SF1">
    <property type="entry name" value="TALIN ROD DOMAIN-CONTAINING PROTEIN 1"/>
    <property type="match status" value="1"/>
</dbReference>
<dbReference type="EMBL" id="CAXITT010000351">
    <property type="protein sequence ID" value="CAL1539687.1"/>
    <property type="molecule type" value="Genomic_DNA"/>
</dbReference>
<organism evidence="1 2">
    <name type="scientific">Lymnaea stagnalis</name>
    <name type="common">Great pond snail</name>
    <name type="synonym">Helix stagnalis</name>
    <dbReference type="NCBI Taxonomy" id="6523"/>
    <lineage>
        <taxon>Eukaryota</taxon>
        <taxon>Metazoa</taxon>
        <taxon>Spiralia</taxon>
        <taxon>Lophotrochozoa</taxon>
        <taxon>Mollusca</taxon>
        <taxon>Gastropoda</taxon>
        <taxon>Heterobranchia</taxon>
        <taxon>Euthyneura</taxon>
        <taxon>Panpulmonata</taxon>
        <taxon>Hygrophila</taxon>
        <taxon>Lymnaeoidea</taxon>
        <taxon>Lymnaeidae</taxon>
        <taxon>Lymnaea</taxon>
    </lineage>
</organism>
<gene>
    <name evidence="1" type="ORF">GSLYS_00013420001</name>
</gene>